<keyword evidence="3" id="KW-1185">Reference proteome</keyword>
<organism evidence="2 3">
    <name type="scientific">Popillia japonica</name>
    <name type="common">Japanese beetle</name>
    <dbReference type="NCBI Taxonomy" id="7064"/>
    <lineage>
        <taxon>Eukaryota</taxon>
        <taxon>Metazoa</taxon>
        <taxon>Ecdysozoa</taxon>
        <taxon>Arthropoda</taxon>
        <taxon>Hexapoda</taxon>
        <taxon>Insecta</taxon>
        <taxon>Pterygota</taxon>
        <taxon>Neoptera</taxon>
        <taxon>Endopterygota</taxon>
        <taxon>Coleoptera</taxon>
        <taxon>Polyphaga</taxon>
        <taxon>Scarabaeiformia</taxon>
        <taxon>Scarabaeidae</taxon>
        <taxon>Rutelinae</taxon>
        <taxon>Popillia</taxon>
    </lineage>
</organism>
<reference evidence="2 3" key="1">
    <citation type="journal article" date="2024" name="BMC Genomics">
        <title>De novo assembly and annotation of Popillia japonica's genome with initial clues to its potential as an invasive pest.</title>
        <authorList>
            <person name="Cucini C."/>
            <person name="Boschi S."/>
            <person name="Funari R."/>
            <person name="Cardaioli E."/>
            <person name="Iannotti N."/>
            <person name="Marturano G."/>
            <person name="Paoli F."/>
            <person name="Bruttini M."/>
            <person name="Carapelli A."/>
            <person name="Frati F."/>
            <person name="Nardi F."/>
        </authorList>
    </citation>
    <scope>NUCLEOTIDE SEQUENCE [LARGE SCALE GENOMIC DNA]</scope>
    <source>
        <strain evidence="2">DMR45628</strain>
    </source>
</reference>
<protein>
    <submittedName>
        <fullName evidence="2">Uncharacterized protein</fullName>
    </submittedName>
</protein>
<accession>A0AAW1JTD3</accession>
<dbReference type="Proteomes" id="UP001458880">
    <property type="component" value="Unassembled WGS sequence"/>
</dbReference>
<dbReference type="AlphaFoldDB" id="A0AAW1JTD3"/>
<sequence length="73" mass="8253">MQFCKERQLLFSIRPAFEVSEVDTAAVEFVQIPIVDTAAVEFVQIPIVDISDEADEENQSESCVQDEDTDSRE</sequence>
<dbReference type="EMBL" id="JASPKY010000333">
    <property type="protein sequence ID" value="KAK9708275.1"/>
    <property type="molecule type" value="Genomic_DNA"/>
</dbReference>
<name>A0AAW1JTD3_POPJA</name>
<proteinExistence type="predicted"/>
<gene>
    <name evidence="2" type="ORF">QE152_g27320</name>
</gene>
<evidence type="ECO:0000313" key="3">
    <source>
        <dbReference type="Proteomes" id="UP001458880"/>
    </source>
</evidence>
<evidence type="ECO:0000256" key="1">
    <source>
        <dbReference type="SAM" id="MobiDB-lite"/>
    </source>
</evidence>
<evidence type="ECO:0000313" key="2">
    <source>
        <dbReference type="EMBL" id="KAK9708275.1"/>
    </source>
</evidence>
<feature type="region of interest" description="Disordered" evidence="1">
    <location>
        <begin position="51"/>
        <end position="73"/>
    </location>
</feature>
<comment type="caution">
    <text evidence="2">The sequence shown here is derived from an EMBL/GenBank/DDBJ whole genome shotgun (WGS) entry which is preliminary data.</text>
</comment>